<dbReference type="RefSeq" id="WP_124951022.1">
    <property type="nucleotide sequence ID" value="NZ_RRCM01000001.1"/>
</dbReference>
<evidence type="ECO:0000313" key="1">
    <source>
        <dbReference type="EMBL" id="RRJ15953.1"/>
    </source>
</evidence>
<reference evidence="1 2" key="1">
    <citation type="submission" date="2018-11" db="EMBL/GenBank/DDBJ databases">
        <title>Genome sequencing of Lachnoanaerobaculum orale DSM 24553T.</title>
        <authorList>
            <person name="Kook J.-K."/>
            <person name="Park S.-N."/>
            <person name="Lim Y.K."/>
        </authorList>
    </citation>
    <scope>NUCLEOTIDE SEQUENCE [LARGE SCALE GENOMIC DNA]</scope>
    <source>
        <strain evidence="1 2">DSM 24553</strain>
    </source>
</reference>
<accession>A0A3P3Q6B3</accession>
<dbReference type="AlphaFoldDB" id="A0A3P3Q6B3"/>
<name>A0A3P3Q6B3_9FIRM</name>
<dbReference type="Proteomes" id="UP000276982">
    <property type="component" value="Unassembled WGS sequence"/>
</dbReference>
<evidence type="ECO:0000313" key="2">
    <source>
        <dbReference type="Proteomes" id="UP000276982"/>
    </source>
</evidence>
<proteinExistence type="predicted"/>
<protein>
    <submittedName>
        <fullName evidence="1">Uncharacterized protein</fullName>
    </submittedName>
</protein>
<keyword evidence="2" id="KW-1185">Reference proteome</keyword>
<gene>
    <name evidence="1" type="ORF">EHW90_02655</name>
</gene>
<dbReference type="EMBL" id="RRCM01000001">
    <property type="protein sequence ID" value="RRJ15953.1"/>
    <property type="molecule type" value="Genomic_DNA"/>
</dbReference>
<organism evidence="1 2">
    <name type="scientific">Lachnoanaerobaculum orale</name>
    <dbReference type="NCBI Taxonomy" id="979627"/>
    <lineage>
        <taxon>Bacteria</taxon>
        <taxon>Bacillati</taxon>
        <taxon>Bacillota</taxon>
        <taxon>Clostridia</taxon>
        <taxon>Lachnospirales</taxon>
        <taxon>Lachnospiraceae</taxon>
        <taxon>Lachnoanaerobaculum</taxon>
    </lineage>
</organism>
<sequence length="73" mass="8122">MITLNSNEMKVYGMIINYIIPGLAPGNYMARDFFGNTPAIPRVVRRICEEVKAGNLSKVSLIGRKSSDGYKIK</sequence>
<comment type="caution">
    <text evidence="1">The sequence shown here is derived from an EMBL/GenBank/DDBJ whole genome shotgun (WGS) entry which is preliminary data.</text>
</comment>